<dbReference type="EMBL" id="LNXW01000013">
    <property type="protein sequence ID" value="KTC79799.1"/>
    <property type="molecule type" value="Genomic_DNA"/>
</dbReference>
<evidence type="ECO:0000256" key="2">
    <source>
        <dbReference type="ARBA" id="ARBA00023002"/>
    </source>
</evidence>
<dbReference type="EMBL" id="LR134173">
    <property type="protein sequence ID" value="VEB38004.1"/>
    <property type="molecule type" value="Genomic_DNA"/>
</dbReference>
<dbReference type="PATRIC" id="fig|28084.5.peg.1973"/>
<reference evidence="4 6" key="1">
    <citation type="submission" date="2015-11" db="EMBL/GenBank/DDBJ databases">
        <title>Genomic analysis of 38 Legionella species identifies large and diverse effector repertoires.</title>
        <authorList>
            <person name="Burstein D."/>
            <person name="Amaro F."/>
            <person name="Zusman T."/>
            <person name="Lifshitz Z."/>
            <person name="Cohen O."/>
            <person name="Gilbert J.A."/>
            <person name="Pupko T."/>
            <person name="Shuman H.A."/>
            <person name="Segal G."/>
        </authorList>
    </citation>
    <scope>NUCLEOTIDE SEQUENCE [LARGE SCALE GENOMIC DNA]</scope>
    <source>
        <strain evidence="4 6">ORW</strain>
    </source>
</reference>
<evidence type="ECO:0000256" key="1">
    <source>
        <dbReference type="ARBA" id="ARBA00006484"/>
    </source>
</evidence>
<dbReference type="PRINTS" id="PR00080">
    <property type="entry name" value="SDRFAMILY"/>
</dbReference>
<dbReference type="GO" id="GO:0055041">
    <property type="term" value="F:cyclopentanol dehydrogenase activity"/>
    <property type="evidence" value="ECO:0007669"/>
    <property type="project" value="UniProtKB-EC"/>
</dbReference>
<dbReference type="STRING" id="28084.Lche_1819"/>
<name>A0A0W0S8Q1_9GAMM</name>
<dbReference type="OrthoDB" id="9810734at2"/>
<dbReference type="InterPro" id="IPR036291">
    <property type="entry name" value="NAD(P)-bd_dom_sf"/>
</dbReference>
<dbReference type="PANTHER" id="PTHR43669">
    <property type="entry name" value="5-KETO-D-GLUCONATE 5-REDUCTASE"/>
    <property type="match status" value="1"/>
</dbReference>
<proteinExistence type="inferred from homology"/>
<dbReference type="RefSeq" id="WP_035900435.1">
    <property type="nucleotide sequence ID" value="NZ_CAAAIT010000001.1"/>
</dbReference>
<dbReference type="PANTHER" id="PTHR43669:SF3">
    <property type="entry name" value="ALCOHOL DEHYDROGENASE, PUTATIVE (AFU_ORTHOLOGUE AFUA_3G03445)-RELATED"/>
    <property type="match status" value="1"/>
</dbReference>
<reference evidence="5 7" key="2">
    <citation type="submission" date="2018-12" db="EMBL/GenBank/DDBJ databases">
        <authorList>
            <consortium name="Pathogen Informatics"/>
        </authorList>
    </citation>
    <scope>NUCLEOTIDE SEQUENCE [LARGE SCALE GENOMIC DNA]</scope>
    <source>
        <strain evidence="5 7">NCTC11976</strain>
    </source>
</reference>
<dbReference type="Gene3D" id="3.40.50.720">
    <property type="entry name" value="NAD(P)-binding Rossmann-like Domain"/>
    <property type="match status" value="1"/>
</dbReference>
<dbReference type="PRINTS" id="PR00081">
    <property type="entry name" value="GDHRDH"/>
</dbReference>
<dbReference type="Proteomes" id="UP000054921">
    <property type="component" value="Unassembled WGS sequence"/>
</dbReference>
<dbReference type="SUPFAM" id="SSF51735">
    <property type="entry name" value="NAD(P)-binding Rossmann-fold domains"/>
    <property type="match status" value="1"/>
</dbReference>
<keyword evidence="2 5" id="KW-0560">Oxidoreductase</keyword>
<accession>A0A0W0S8Q1</accession>
<dbReference type="EC" id="1.1.1.163" evidence="5"/>
<dbReference type="InterPro" id="IPR020904">
    <property type="entry name" value="Sc_DH/Rdtase_CS"/>
</dbReference>
<evidence type="ECO:0000256" key="3">
    <source>
        <dbReference type="RuleBase" id="RU000363"/>
    </source>
</evidence>
<evidence type="ECO:0000313" key="4">
    <source>
        <dbReference type="EMBL" id="KTC79799.1"/>
    </source>
</evidence>
<keyword evidence="7" id="KW-1185">Reference proteome</keyword>
<evidence type="ECO:0000313" key="5">
    <source>
        <dbReference type="EMBL" id="VEB38004.1"/>
    </source>
</evidence>
<organism evidence="4 6">
    <name type="scientific">Legionella cherrii</name>
    <dbReference type="NCBI Taxonomy" id="28084"/>
    <lineage>
        <taxon>Bacteria</taxon>
        <taxon>Pseudomonadati</taxon>
        <taxon>Pseudomonadota</taxon>
        <taxon>Gammaproteobacteria</taxon>
        <taxon>Legionellales</taxon>
        <taxon>Legionellaceae</taxon>
        <taxon>Legionella</taxon>
    </lineage>
</organism>
<comment type="similarity">
    <text evidence="1 3">Belongs to the short-chain dehydrogenases/reductases (SDR) family.</text>
</comment>
<evidence type="ECO:0000313" key="6">
    <source>
        <dbReference type="Proteomes" id="UP000054921"/>
    </source>
</evidence>
<dbReference type="CDD" id="cd05233">
    <property type="entry name" value="SDR_c"/>
    <property type="match status" value="1"/>
</dbReference>
<evidence type="ECO:0000313" key="7">
    <source>
        <dbReference type="Proteomes" id="UP000277577"/>
    </source>
</evidence>
<dbReference type="AlphaFoldDB" id="A0A0W0S8Q1"/>
<dbReference type="Proteomes" id="UP000277577">
    <property type="component" value="Chromosome"/>
</dbReference>
<dbReference type="PROSITE" id="PS00061">
    <property type="entry name" value="ADH_SHORT"/>
    <property type="match status" value="1"/>
</dbReference>
<sequence>MGKKTSKLILITGGRIGLGKALAESLIKENATVIVTSRQAQFQENMRLTPGEIHLQQLDVTQESSVLRLFSWLKSMNYPLDVLVNNAGFGIFNSIENTSTAEWDLIIKTNLTGAFLCSKEAYRIMKEHHGGRIINIGSIANKVGLNNNLAYGASKWGLKGLSINLGEEGKHFHIRVTHVTLGATYTEIWNDRPGFSKSDMLDPELVARCLSQLVFLPLEIAVNEIEILPEKGVL</sequence>
<dbReference type="Pfam" id="PF00106">
    <property type="entry name" value="adh_short"/>
    <property type="match status" value="1"/>
</dbReference>
<protein>
    <submittedName>
        <fullName evidence="5">L-allo-threonine dehydrogenase, NAD(P)-binding</fullName>
        <ecNumber evidence="5">1.1.1.163</ecNumber>
    </submittedName>
    <submittedName>
        <fullName evidence="4">Oxidoreductase, short chain dehydrogenase/reductase family</fullName>
    </submittedName>
</protein>
<dbReference type="InterPro" id="IPR002347">
    <property type="entry name" value="SDR_fam"/>
</dbReference>
<gene>
    <name evidence="5" type="primary">ydfG_2</name>
    <name evidence="4" type="ORF">Lche_1819</name>
    <name evidence="5" type="ORF">NCTC11976_02505</name>
</gene>